<gene>
    <name evidence="9" type="ORF">ACFQ1X_03685</name>
</gene>
<evidence type="ECO:0000313" key="9">
    <source>
        <dbReference type="EMBL" id="MFD1030522.1"/>
    </source>
</evidence>
<accession>A0ABW3L8U0</accession>
<evidence type="ECO:0000256" key="4">
    <source>
        <dbReference type="ARBA" id="ARBA00023136"/>
    </source>
</evidence>
<reference evidence="10" key="1">
    <citation type="journal article" date="2019" name="Int. J. Syst. Evol. Microbiol.">
        <title>The Global Catalogue of Microorganisms (GCM) 10K type strain sequencing project: providing services to taxonomists for standard genome sequencing and annotation.</title>
        <authorList>
            <consortium name="The Broad Institute Genomics Platform"/>
            <consortium name="The Broad Institute Genome Sequencing Center for Infectious Disease"/>
            <person name="Wu L."/>
            <person name="Ma J."/>
        </authorList>
    </citation>
    <scope>NUCLEOTIDE SEQUENCE [LARGE SCALE GENOMIC DNA]</scope>
    <source>
        <strain evidence="10">CCUG 56756</strain>
    </source>
</reference>
<keyword evidence="10" id="KW-1185">Reference proteome</keyword>
<feature type="region of interest" description="Disordered" evidence="6">
    <location>
        <begin position="109"/>
        <end position="129"/>
    </location>
</feature>
<dbReference type="PANTHER" id="PTHR41335">
    <property type="entry name" value="MEMBRANE PROTEIN-RELATED"/>
    <property type="match status" value="1"/>
</dbReference>
<dbReference type="EMBL" id="JBHTKI010000006">
    <property type="protein sequence ID" value="MFD1030522.1"/>
    <property type="molecule type" value="Genomic_DNA"/>
</dbReference>
<sequence length="129" mass="14074">MKMQWLILLALIFAVIIAAFAVVNVDAVPVNYIFGETEWPLILVILASALLGFLLSGVVAIARGYSLQRKVKALQKEMAVKESLIATQQNEIAEYQKAGVVPDAQVVTGEEKAADERQETSGEDSRKTL</sequence>
<evidence type="ECO:0000256" key="5">
    <source>
        <dbReference type="SAM" id="Coils"/>
    </source>
</evidence>
<evidence type="ECO:0000256" key="7">
    <source>
        <dbReference type="SAM" id="Phobius"/>
    </source>
</evidence>
<dbReference type="Proteomes" id="UP001597109">
    <property type="component" value="Unassembled WGS sequence"/>
</dbReference>
<feature type="coiled-coil region" evidence="5">
    <location>
        <begin position="71"/>
        <end position="98"/>
    </location>
</feature>
<protein>
    <submittedName>
        <fullName evidence="9">Lipopolysaccharide assembly LapA domain-containing protein</fullName>
    </submittedName>
</protein>
<evidence type="ECO:0000259" key="8">
    <source>
        <dbReference type="Pfam" id="PF06305"/>
    </source>
</evidence>
<keyword evidence="4 7" id="KW-0472">Membrane</keyword>
<keyword evidence="2 7" id="KW-0812">Transmembrane</keyword>
<evidence type="ECO:0000256" key="3">
    <source>
        <dbReference type="ARBA" id="ARBA00022989"/>
    </source>
</evidence>
<dbReference type="RefSeq" id="WP_144839080.1">
    <property type="nucleotide sequence ID" value="NZ_JBHTKI010000006.1"/>
</dbReference>
<evidence type="ECO:0000256" key="1">
    <source>
        <dbReference type="ARBA" id="ARBA00022475"/>
    </source>
</evidence>
<dbReference type="PANTHER" id="PTHR41335:SF1">
    <property type="entry name" value="MEMBRANE PROTEIN"/>
    <property type="match status" value="1"/>
</dbReference>
<dbReference type="Pfam" id="PF06305">
    <property type="entry name" value="LapA_dom"/>
    <property type="match status" value="1"/>
</dbReference>
<keyword evidence="5" id="KW-0175">Coiled coil</keyword>
<feature type="transmembrane region" description="Helical" evidence="7">
    <location>
        <begin position="41"/>
        <end position="62"/>
    </location>
</feature>
<keyword evidence="1" id="KW-1003">Cell membrane</keyword>
<evidence type="ECO:0000313" key="10">
    <source>
        <dbReference type="Proteomes" id="UP001597109"/>
    </source>
</evidence>
<evidence type="ECO:0000256" key="6">
    <source>
        <dbReference type="SAM" id="MobiDB-lite"/>
    </source>
</evidence>
<proteinExistence type="predicted"/>
<organism evidence="9 10">
    <name type="scientific">Metaplanococcus flavidus</name>
    <dbReference type="NCBI Taxonomy" id="569883"/>
    <lineage>
        <taxon>Bacteria</taxon>
        <taxon>Bacillati</taxon>
        <taxon>Bacillota</taxon>
        <taxon>Bacilli</taxon>
        <taxon>Bacillales</taxon>
        <taxon>Caryophanaceae</taxon>
        <taxon>Metaplanococcus</taxon>
    </lineage>
</organism>
<feature type="domain" description="Lipopolysaccharide assembly protein A" evidence="8">
    <location>
        <begin position="24"/>
        <end position="82"/>
    </location>
</feature>
<comment type="caution">
    <text evidence="9">The sequence shown here is derived from an EMBL/GenBank/DDBJ whole genome shotgun (WGS) entry which is preliminary data.</text>
</comment>
<keyword evidence="3 7" id="KW-1133">Transmembrane helix</keyword>
<dbReference type="InterPro" id="IPR010445">
    <property type="entry name" value="LapA_dom"/>
</dbReference>
<evidence type="ECO:0000256" key="2">
    <source>
        <dbReference type="ARBA" id="ARBA00022692"/>
    </source>
</evidence>
<name>A0ABW3L8U0_9BACL</name>